<keyword evidence="11" id="KW-1185">Reference proteome</keyword>
<dbReference type="CDD" id="cd12888">
    <property type="entry name" value="SPRY_PRY_TRIM7_like"/>
    <property type="match status" value="1"/>
</dbReference>
<evidence type="ECO:0000259" key="9">
    <source>
        <dbReference type="PROSITE" id="PS50119"/>
    </source>
</evidence>
<evidence type="ECO:0000256" key="1">
    <source>
        <dbReference type="ARBA" id="ARBA00009651"/>
    </source>
</evidence>
<dbReference type="InterPro" id="IPR003879">
    <property type="entry name" value="Butyrophylin_SPRY"/>
</dbReference>
<dbReference type="Pfam" id="PF00643">
    <property type="entry name" value="zf-B_box"/>
    <property type="match status" value="1"/>
</dbReference>
<dbReference type="KEGG" id="emc:129344912"/>
<dbReference type="InterPro" id="IPR027370">
    <property type="entry name" value="Znf-RING_euk"/>
</dbReference>
<dbReference type="SUPFAM" id="SSF57850">
    <property type="entry name" value="RING/U-box"/>
    <property type="match status" value="1"/>
</dbReference>
<dbReference type="PROSITE" id="PS50119">
    <property type="entry name" value="ZF_BBOX"/>
    <property type="match status" value="1"/>
</dbReference>
<dbReference type="GeneID" id="129344912"/>
<dbReference type="Pfam" id="PF00622">
    <property type="entry name" value="SPRY"/>
    <property type="match status" value="1"/>
</dbReference>
<dbReference type="InterPro" id="IPR013083">
    <property type="entry name" value="Znf_RING/FYVE/PHD"/>
</dbReference>
<dbReference type="Proteomes" id="UP001190640">
    <property type="component" value="Chromosome 17"/>
</dbReference>
<evidence type="ECO:0000259" key="8">
    <source>
        <dbReference type="PROSITE" id="PS50089"/>
    </source>
</evidence>
<dbReference type="PROSITE" id="PS00518">
    <property type="entry name" value="ZF_RING_1"/>
    <property type="match status" value="1"/>
</dbReference>
<dbReference type="Gene3D" id="3.30.40.10">
    <property type="entry name" value="Zinc/RING finger domain, C3HC4 (zinc finger)"/>
    <property type="match status" value="1"/>
</dbReference>
<evidence type="ECO:0000313" key="11">
    <source>
        <dbReference type="Proteomes" id="UP001190640"/>
    </source>
</evidence>
<keyword evidence="2" id="KW-0800">Toxin</keyword>
<dbReference type="InterPro" id="IPR017907">
    <property type="entry name" value="Znf_RING_CS"/>
</dbReference>
<keyword evidence="4 7" id="KW-0863">Zinc-finger</keyword>
<dbReference type="InterPro" id="IPR013320">
    <property type="entry name" value="ConA-like_dom_sf"/>
</dbReference>
<dbReference type="Pfam" id="PF13445">
    <property type="entry name" value="zf-RING_UBOX"/>
    <property type="match status" value="1"/>
</dbReference>
<accession>A0AA97KKR3</accession>
<dbReference type="InterPro" id="IPR006574">
    <property type="entry name" value="PRY"/>
</dbReference>
<dbReference type="InterPro" id="IPR050143">
    <property type="entry name" value="TRIM/RBCC"/>
</dbReference>
<gene>
    <name evidence="12" type="primary">LOC129344912</name>
</gene>
<dbReference type="SUPFAM" id="SSF49899">
    <property type="entry name" value="Concanavalin A-like lectins/glucanases"/>
    <property type="match status" value="1"/>
</dbReference>
<dbReference type="InterPro" id="IPR003877">
    <property type="entry name" value="SPRY_dom"/>
</dbReference>
<dbReference type="AlphaFoldDB" id="A0AA97KKR3"/>
<dbReference type="CDD" id="cd16594">
    <property type="entry name" value="RING-HC_TRIM7-like_C-IV"/>
    <property type="match status" value="1"/>
</dbReference>
<evidence type="ECO:0000256" key="2">
    <source>
        <dbReference type="ARBA" id="ARBA00022699"/>
    </source>
</evidence>
<dbReference type="SMART" id="SM00589">
    <property type="entry name" value="PRY"/>
    <property type="match status" value="1"/>
</dbReference>
<dbReference type="SMART" id="SM00449">
    <property type="entry name" value="SPRY"/>
    <property type="match status" value="1"/>
</dbReference>
<dbReference type="Pfam" id="PF13765">
    <property type="entry name" value="PRY"/>
    <property type="match status" value="1"/>
</dbReference>
<keyword evidence="2" id="KW-0528">Neurotoxin</keyword>
<evidence type="ECO:0000256" key="5">
    <source>
        <dbReference type="ARBA" id="ARBA00022833"/>
    </source>
</evidence>
<evidence type="ECO:0000256" key="3">
    <source>
        <dbReference type="ARBA" id="ARBA00022723"/>
    </source>
</evidence>
<protein>
    <submittedName>
        <fullName evidence="12">Zinc finger protein RFP-like</fullName>
    </submittedName>
</protein>
<sequence length="465" mass="53473">MADECPKMRLRQEVTCSVCLEYFTDPYTVDCGHNFCRSCIAQCLAESPTEVACPQCRVQIQPQNFKQNRYMANFVEISKQLSGHKERNPRRKNICERHQESLNFFCRNDQVRICLVCDKSEEHEGHDTIPVEMAAQEFKVGMRSSRTCEITFYLCACLKMEEGKDKITTAFLVLREFLVDGEILVSNQLGKVEKEIARKLEEHMSRAAEKLSSFDHIFGKMEEMCRLPEDELLQKAGSNLQRWAREKFEKPVAYSAALKWKLWEICDIHNFLEVSVNRVRALFDVGFQLQYQKAIVTFDPATAHPKLVLSEDCKTVRWDNQDRAVPDIPGRFDLHPCVLGCEGFNLGRLYWDVDVGVEGDWAVGVAKESVERKGEIVLSSEKGIFAIGKCGDRYWAFEELNVAFPWKPLKPMTIRVALDYIGAGVGFSDADTAAELFEFREDSFTDERLYPFFWLQKGAQLKIHS</sequence>
<reference evidence="12" key="1">
    <citation type="submission" date="2025-08" db="UniProtKB">
        <authorList>
            <consortium name="RefSeq"/>
        </authorList>
    </citation>
    <scope>IDENTIFICATION</scope>
    <source>
        <tissue evidence="12">Blood</tissue>
    </source>
</reference>
<keyword evidence="3" id="KW-0479">Metal-binding</keyword>
<comment type="similarity">
    <text evidence="1">Belongs to the ohanin/vespryn family.</text>
</comment>
<dbReference type="InterPro" id="IPR000315">
    <property type="entry name" value="Znf_B-box"/>
</dbReference>
<dbReference type="InterPro" id="IPR001841">
    <property type="entry name" value="Znf_RING"/>
</dbReference>
<organism evidence="11 12">
    <name type="scientific">Eublepharis macularius</name>
    <name type="common">Leopard gecko</name>
    <name type="synonym">Cyrtodactylus macularius</name>
    <dbReference type="NCBI Taxonomy" id="481883"/>
    <lineage>
        <taxon>Eukaryota</taxon>
        <taxon>Metazoa</taxon>
        <taxon>Chordata</taxon>
        <taxon>Craniata</taxon>
        <taxon>Vertebrata</taxon>
        <taxon>Euteleostomi</taxon>
        <taxon>Lepidosauria</taxon>
        <taxon>Squamata</taxon>
        <taxon>Bifurcata</taxon>
        <taxon>Gekkota</taxon>
        <taxon>Eublepharidae</taxon>
        <taxon>Eublepharinae</taxon>
        <taxon>Eublepharis</taxon>
    </lineage>
</organism>
<dbReference type="InterPro" id="IPR001870">
    <property type="entry name" value="B30.2/SPRY"/>
</dbReference>
<evidence type="ECO:0000256" key="4">
    <source>
        <dbReference type="ARBA" id="ARBA00022771"/>
    </source>
</evidence>
<dbReference type="PANTHER" id="PTHR24103">
    <property type="entry name" value="E3 UBIQUITIN-PROTEIN LIGASE TRIM"/>
    <property type="match status" value="1"/>
</dbReference>
<dbReference type="SMART" id="SM00184">
    <property type="entry name" value="RING"/>
    <property type="match status" value="1"/>
</dbReference>
<feature type="domain" description="B box-type" evidence="9">
    <location>
        <begin position="90"/>
        <end position="131"/>
    </location>
</feature>
<dbReference type="InterPro" id="IPR043136">
    <property type="entry name" value="B30.2/SPRY_sf"/>
</dbReference>
<dbReference type="PROSITE" id="PS50089">
    <property type="entry name" value="ZF_RING_2"/>
    <property type="match status" value="1"/>
</dbReference>
<name>A0AA97KKR3_EUBMA</name>
<dbReference type="Gene3D" id="2.60.120.920">
    <property type="match status" value="1"/>
</dbReference>
<dbReference type="Gene3D" id="3.30.160.60">
    <property type="entry name" value="Classic Zinc Finger"/>
    <property type="match status" value="1"/>
</dbReference>
<feature type="domain" description="RING-type" evidence="8">
    <location>
        <begin position="16"/>
        <end position="57"/>
    </location>
</feature>
<evidence type="ECO:0000256" key="6">
    <source>
        <dbReference type="ARBA" id="ARBA00034460"/>
    </source>
</evidence>
<dbReference type="GO" id="GO:0008270">
    <property type="term" value="F:zinc ion binding"/>
    <property type="evidence" value="ECO:0007669"/>
    <property type="project" value="UniProtKB-KW"/>
</dbReference>
<feature type="domain" description="B30.2/SPRY" evidence="10">
    <location>
        <begin position="275"/>
        <end position="465"/>
    </location>
</feature>
<evidence type="ECO:0000259" key="10">
    <source>
        <dbReference type="PROSITE" id="PS50188"/>
    </source>
</evidence>
<dbReference type="PROSITE" id="PS50188">
    <property type="entry name" value="B302_SPRY"/>
    <property type="match status" value="1"/>
</dbReference>
<dbReference type="SUPFAM" id="SSF57845">
    <property type="entry name" value="B-box zinc-binding domain"/>
    <property type="match status" value="1"/>
</dbReference>
<dbReference type="RefSeq" id="XP_054857802.1">
    <property type="nucleotide sequence ID" value="XM_055001827.1"/>
</dbReference>
<keyword evidence="5" id="KW-0862">Zinc</keyword>
<evidence type="ECO:0000256" key="7">
    <source>
        <dbReference type="PROSITE-ProRule" id="PRU00024"/>
    </source>
</evidence>
<dbReference type="PRINTS" id="PR01407">
    <property type="entry name" value="BUTYPHLNCDUF"/>
</dbReference>
<dbReference type="SMART" id="SM00336">
    <property type="entry name" value="BBOX"/>
    <property type="match status" value="1"/>
</dbReference>
<evidence type="ECO:0000313" key="12">
    <source>
        <dbReference type="RefSeq" id="XP_054857802.1"/>
    </source>
</evidence>
<proteinExistence type="inferred from homology"/>
<comment type="function">
    <text evidence="6">Neurotoxin that produces dose-dependent hypolocomotion and hyperalgesia in mice. May directly act on the central nervous system, as it is 6500-fold more potent when administered intracerebroventricularly than intraperitoneal.</text>
</comment>